<dbReference type="InterPro" id="IPR000725">
    <property type="entry name" value="Olfact_rcpt"/>
</dbReference>
<dbReference type="PRINTS" id="PR00237">
    <property type="entry name" value="GPCRRHODOPSN"/>
</dbReference>
<feature type="domain" description="G-protein coupled receptors family 1 profile" evidence="14">
    <location>
        <begin position="41"/>
        <end position="289"/>
    </location>
</feature>
<dbReference type="Pfam" id="PF13853">
    <property type="entry name" value="7tm_4"/>
    <property type="match status" value="1"/>
</dbReference>
<dbReference type="SUPFAM" id="SSF81321">
    <property type="entry name" value="Family A G protein-coupled receptor-like"/>
    <property type="match status" value="1"/>
</dbReference>
<gene>
    <name evidence="16" type="primary">LOC102384717</name>
</gene>
<evidence type="ECO:0000256" key="3">
    <source>
        <dbReference type="ARBA" id="ARBA00022475"/>
    </source>
</evidence>
<dbReference type="KEGG" id="asn:102384717"/>
<protein>
    <recommendedName>
        <fullName evidence="13">Olfactory receptor</fullName>
    </recommendedName>
</protein>
<keyword evidence="15" id="KW-1185">Reference proteome</keyword>
<dbReference type="GO" id="GO:0004984">
    <property type="term" value="F:olfactory receptor activity"/>
    <property type="evidence" value="ECO:0007669"/>
    <property type="project" value="InterPro"/>
</dbReference>
<feature type="transmembrane region" description="Helical" evidence="13">
    <location>
        <begin position="140"/>
        <end position="161"/>
    </location>
</feature>
<feature type="transmembrane region" description="Helical" evidence="13">
    <location>
        <begin position="101"/>
        <end position="120"/>
    </location>
</feature>
<evidence type="ECO:0000256" key="12">
    <source>
        <dbReference type="RuleBase" id="RU000688"/>
    </source>
</evidence>
<keyword evidence="10 12" id="KW-0675">Receptor</keyword>
<dbReference type="InterPro" id="IPR000276">
    <property type="entry name" value="GPCR_Rhodpsn"/>
</dbReference>
<keyword evidence="7 13" id="KW-1133">Transmembrane helix</keyword>
<feature type="transmembrane region" description="Helical" evidence="13">
    <location>
        <begin position="237"/>
        <end position="260"/>
    </location>
</feature>
<evidence type="ECO:0000256" key="13">
    <source>
        <dbReference type="RuleBase" id="RU363047"/>
    </source>
</evidence>
<comment type="similarity">
    <text evidence="2 12">Belongs to the G-protein coupled receptor 1 family.</text>
</comment>
<dbReference type="GO" id="GO:0004930">
    <property type="term" value="F:G protein-coupled receptor activity"/>
    <property type="evidence" value="ECO:0007669"/>
    <property type="project" value="UniProtKB-KW"/>
</dbReference>
<accession>A0A1U7SPS8</accession>
<evidence type="ECO:0000256" key="2">
    <source>
        <dbReference type="ARBA" id="ARBA00010663"/>
    </source>
</evidence>
<sequence length="310" mass="35083">MGMDNESVVTEFFFVGMPDALWVKIMLFIVLFIIYLGTLIGNIFLIVLTRVDIKLHTPMYFFLSNLSFLDICYTTSTLPQLMAHSLSNRPSISLSRCFAQMYISLFLGMTECLLLSVMAYDRWVAVCNPLHYALIMNHKVCIYLAAMSWSGAFIQCLLHPITMKVQFCGHNIIKNFSCELSVVLSLVCSDTRDHQIVLLSTNILSLLLPFTFILVTYTHIIVAVLSIRSAKGRSKAFSTCTSHLIVVTIFYGTCIFMYLRPKSQSFPDQDKYISLFYGAITPMLNPIVYSLRNKDVKGALRKFTGGKINS</sequence>
<organism evidence="15 16">
    <name type="scientific">Alligator sinensis</name>
    <name type="common">Chinese alligator</name>
    <dbReference type="NCBI Taxonomy" id="38654"/>
    <lineage>
        <taxon>Eukaryota</taxon>
        <taxon>Metazoa</taxon>
        <taxon>Chordata</taxon>
        <taxon>Craniata</taxon>
        <taxon>Vertebrata</taxon>
        <taxon>Euteleostomi</taxon>
        <taxon>Archelosauria</taxon>
        <taxon>Archosauria</taxon>
        <taxon>Crocodylia</taxon>
        <taxon>Alligatoridae</taxon>
        <taxon>Alligatorinae</taxon>
        <taxon>Alligator</taxon>
    </lineage>
</organism>
<dbReference type="PROSITE" id="PS50262">
    <property type="entry name" value="G_PROTEIN_RECEP_F1_2"/>
    <property type="match status" value="1"/>
</dbReference>
<name>A0A1U7SPS8_ALLSI</name>
<dbReference type="AlphaFoldDB" id="A0A1U7SPS8"/>
<dbReference type="FunFam" id="1.20.1070.10:FF:000005">
    <property type="entry name" value="Olfactory receptor"/>
    <property type="match status" value="1"/>
</dbReference>
<dbReference type="GeneID" id="102384717"/>
<evidence type="ECO:0000256" key="8">
    <source>
        <dbReference type="ARBA" id="ARBA00023040"/>
    </source>
</evidence>
<keyword evidence="11 12" id="KW-0807">Transducer</keyword>
<dbReference type="CDD" id="cd15431">
    <property type="entry name" value="7tmA_OR13H-like"/>
    <property type="match status" value="1"/>
</dbReference>
<evidence type="ECO:0000256" key="6">
    <source>
        <dbReference type="ARBA" id="ARBA00022725"/>
    </source>
</evidence>
<reference evidence="16" key="1">
    <citation type="submission" date="2025-08" db="UniProtKB">
        <authorList>
            <consortium name="RefSeq"/>
        </authorList>
    </citation>
    <scope>IDENTIFICATION</scope>
</reference>
<feature type="transmembrane region" description="Helical" evidence="13">
    <location>
        <begin position="272"/>
        <end position="291"/>
    </location>
</feature>
<dbReference type="Proteomes" id="UP000189705">
    <property type="component" value="Unplaced"/>
</dbReference>
<evidence type="ECO:0000256" key="5">
    <source>
        <dbReference type="ARBA" id="ARBA00022692"/>
    </source>
</evidence>
<evidence type="ECO:0000256" key="10">
    <source>
        <dbReference type="ARBA" id="ARBA00023170"/>
    </source>
</evidence>
<keyword evidence="3 13" id="KW-1003">Cell membrane</keyword>
<proteinExistence type="inferred from homology"/>
<evidence type="ECO:0000256" key="9">
    <source>
        <dbReference type="ARBA" id="ARBA00023136"/>
    </source>
</evidence>
<dbReference type="InterPro" id="IPR017452">
    <property type="entry name" value="GPCR_Rhodpsn_7TM"/>
</dbReference>
<dbReference type="GO" id="GO:0005886">
    <property type="term" value="C:plasma membrane"/>
    <property type="evidence" value="ECO:0007669"/>
    <property type="project" value="UniProtKB-SubCell"/>
</dbReference>
<feature type="transmembrane region" description="Helical" evidence="13">
    <location>
        <begin position="60"/>
        <end position="81"/>
    </location>
</feature>
<evidence type="ECO:0000313" key="15">
    <source>
        <dbReference type="Proteomes" id="UP000189705"/>
    </source>
</evidence>
<keyword evidence="9 13" id="KW-0472">Membrane</keyword>
<evidence type="ECO:0000256" key="11">
    <source>
        <dbReference type="ARBA" id="ARBA00023224"/>
    </source>
</evidence>
<dbReference type="Gene3D" id="1.20.1070.10">
    <property type="entry name" value="Rhodopsin 7-helix transmembrane proteins"/>
    <property type="match status" value="1"/>
</dbReference>
<keyword evidence="6 13" id="KW-0552">Olfaction</keyword>
<evidence type="ECO:0000256" key="1">
    <source>
        <dbReference type="ARBA" id="ARBA00004651"/>
    </source>
</evidence>
<dbReference type="RefSeq" id="XP_006034367.1">
    <property type="nucleotide sequence ID" value="XM_006034305.1"/>
</dbReference>
<dbReference type="PRINTS" id="PR00245">
    <property type="entry name" value="OLFACTORYR"/>
</dbReference>
<dbReference type="PROSITE" id="PS00237">
    <property type="entry name" value="G_PROTEIN_RECEP_F1_1"/>
    <property type="match status" value="1"/>
</dbReference>
<evidence type="ECO:0000259" key="14">
    <source>
        <dbReference type="PROSITE" id="PS50262"/>
    </source>
</evidence>
<keyword evidence="4 13" id="KW-0716">Sensory transduction</keyword>
<keyword evidence="5 12" id="KW-0812">Transmembrane</keyword>
<dbReference type="eggNOG" id="ENOG502SI4A">
    <property type="taxonomic scope" value="Eukaryota"/>
</dbReference>
<dbReference type="PANTHER" id="PTHR26453">
    <property type="entry name" value="OLFACTORY RECEPTOR"/>
    <property type="match status" value="1"/>
</dbReference>
<evidence type="ECO:0000313" key="16">
    <source>
        <dbReference type="RefSeq" id="XP_006034367.1"/>
    </source>
</evidence>
<dbReference type="FunFam" id="1.10.1220.70:FF:000001">
    <property type="entry name" value="Olfactory receptor"/>
    <property type="match status" value="1"/>
</dbReference>
<dbReference type="InParanoid" id="A0A1U7SPS8"/>
<feature type="transmembrane region" description="Helical" evidence="13">
    <location>
        <begin position="203"/>
        <end position="225"/>
    </location>
</feature>
<keyword evidence="8 12" id="KW-0297">G-protein coupled receptor</keyword>
<comment type="subcellular location">
    <subcellularLocation>
        <location evidence="1 13">Cell membrane</location>
        <topology evidence="1 13">Multi-pass membrane protein</topology>
    </subcellularLocation>
</comment>
<feature type="transmembrane region" description="Helical" evidence="13">
    <location>
        <begin position="20"/>
        <end position="48"/>
    </location>
</feature>
<evidence type="ECO:0000256" key="7">
    <source>
        <dbReference type="ARBA" id="ARBA00022989"/>
    </source>
</evidence>
<evidence type="ECO:0000256" key="4">
    <source>
        <dbReference type="ARBA" id="ARBA00022606"/>
    </source>
</evidence>